<dbReference type="AlphaFoldDB" id="Q5P7J8"/>
<dbReference type="STRING" id="76114.ebA1124"/>
<dbReference type="Proteomes" id="UP000006552">
    <property type="component" value="Chromosome"/>
</dbReference>
<keyword evidence="1" id="KW-0812">Transmembrane</keyword>
<dbReference type="EMBL" id="CR555306">
    <property type="protein sequence ID" value="CAI06713.1"/>
    <property type="molecule type" value="Genomic_DNA"/>
</dbReference>
<dbReference type="InterPro" id="IPR021830">
    <property type="entry name" value="DUF3422"/>
</dbReference>
<organism evidence="2 3">
    <name type="scientific">Aromatoleum aromaticum (strain DSM 19018 / LMG 30748 / EbN1)</name>
    <name type="common">Azoarcus sp. (strain EbN1)</name>
    <dbReference type="NCBI Taxonomy" id="76114"/>
    <lineage>
        <taxon>Bacteria</taxon>
        <taxon>Pseudomonadati</taxon>
        <taxon>Pseudomonadota</taxon>
        <taxon>Betaproteobacteria</taxon>
        <taxon>Rhodocyclales</taxon>
        <taxon>Rhodocyclaceae</taxon>
        <taxon>Aromatoleum</taxon>
    </lineage>
</organism>
<gene>
    <name evidence="2" type="ORF">ebA1124</name>
</gene>
<protein>
    <submittedName>
        <fullName evidence="2">Conserved hypothetical membrane protein</fullName>
    </submittedName>
</protein>
<name>Q5P7J8_AROAE</name>
<feature type="transmembrane region" description="Helical" evidence="1">
    <location>
        <begin position="417"/>
        <end position="434"/>
    </location>
</feature>
<evidence type="ECO:0000256" key="1">
    <source>
        <dbReference type="SAM" id="Phobius"/>
    </source>
</evidence>
<dbReference type="Pfam" id="PF11902">
    <property type="entry name" value="DUF3422"/>
    <property type="match status" value="1"/>
</dbReference>
<dbReference type="eggNOG" id="COG4949">
    <property type="taxonomic scope" value="Bacteria"/>
</dbReference>
<dbReference type="KEGG" id="eba:ebA1124"/>
<sequence>MPAGWVLLHNPAAHPLIMPLFEEHPQRRALNDEVHSRPPVPLNTPELVSYLAFLHVDGSADLEPAHLHQLAAQLGLPEPGTDTGHVSLELGEFRLSWERHSEFSSYTFFRHVPGTGDGDGADPALLTVPAGWRKGIPGQLIVATQVEVRDADEVPPETIIAQEGHDFTPTVASQIAGGAGWVLTDFRIVDGFSRFVVFNRSLTPRQAGRSVQRLVEIETYRVMALLAFPVAKDVGRLLARAEGELADLMDNMGNSTSTDDERHVLNRLTRLAAEVERSVARTTFRFGAAAAYYQLVRQRIEDLREVRLDGYPPIREFMDRRLAPAIATCATMARRQEDLSGRIARNSQLLRTRVDIEIERQNQELLAQMNRRAKLQLRLQETVEGLSVVAITYYASQLVQYLAKGGKDYLAPATPEVITAVSIPIIAGLVALGLRRMRRQLAAEEAVPGH</sequence>
<evidence type="ECO:0000313" key="3">
    <source>
        <dbReference type="Proteomes" id="UP000006552"/>
    </source>
</evidence>
<keyword evidence="3" id="KW-1185">Reference proteome</keyword>
<dbReference type="HOGENOM" id="CLU_035873_0_0_4"/>
<accession>Q5P7J8</accession>
<keyword evidence="1" id="KW-1133">Transmembrane helix</keyword>
<evidence type="ECO:0000313" key="2">
    <source>
        <dbReference type="EMBL" id="CAI06713.1"/>
    </source>
</evidence>
<reference evidence="2 3" key="1">
    <citation type="journal article" date="2005" name="Arch. Microbiol.">
        <title>The genome sequence of an anaerobic aromatic-degrading denitrifying bacterium, strain EbN1.</title>
        <authorList>
            <person name="Rabus R."/>
            <person name="Kube M."/>
            <person name="Heider J."/>
            <person name="Beck A."/>
            <person name="Heitmann K."/>
            <person name="Widdel F."/>
            <person name="Reinhardt R."/>
        </authorList>
    </citation>
    <scope>NUCLEOTIDE SEQUENCE [LARGE SCALE GENOMIC DNA]</scope>
    <source>
        <strain evidence="2 3">EbN1</strain>
    </source>
</reference>
<proteinExistence type="predicted"/>
<keyword evidence="1" id="KW-0472">Membrane</keyword>